<evidence type="ECO:0000313" key="8">
    <source>
        <dbReference type="Proteomes" id="UP000652013"/>
    </source>
</evidence>
<evidence type="ECO:0000256" key="3">
    <source>
        <dbReference type="ARBA" id="ARBA00023125"/>
    </source>
</evidence>
<feature type="DNA-binding region" description="H-T-H motif" evidence="5">
    <location>
        <begin position="30"/>
        <end position="49"/>
    </location>
</feature>
<keyword evidence="8" id="KW-1185">Reference proteome</keyword>
<keyword evidence="2" id="KW-0805">Transcription regulation</keyword>
<dbReference type="Proteomes" id="UP000652013">
    <property type="component" value="Unassembled WGS sequence"/>
</dbReference>
<evidence type="ECO:0000259" key="6">
    <source>
        <dbReference type="PROSITE" id="PS50977"/>
    </source>
</evidence>
<evidence type="ECO:0000256" key="1">
    <source>
        <dbReference type="ARBA" id="ARBA00022491"/>
    </source>
</evidence>
<dbReference type="EMBL" id="BOOY01000001">
    <property type="protein sequence ID" value="GIJ00772.1"/>
    <property type="molecule type" value="Genomic_DNA"/>
</dbReference>
<keyword evidence="1" id="KW-0678">Repressor</keyword>
<reference evidence="7" key="1">
    <citation type="submission" date="2021-01" db="EMBL/GenBank/DDBJ databases">
        <title>Whole genome shotgun sequence of Spirilliplanes yamanashiensis NBRC 15828.</title>
        <authorList>
            <person name="Komaki H."/>
            <person name="Tamura T."/>
        </authorList>
    </citation>
    <scope>NUCLEOTIDE SEQUENCE</scope>
    <source>
        <strain evidence="7">NBRC 15828</strain>
    </source>
</reference>
<evidence type="ECO:0000313" key="7">
    <source>
        <dbReference type="EMBL" id="GIJ00772.1"/>
    </source>
</evidence>
<gene>
    <name evidence="7" type="ORF">Sya03_01240</name>
</gene>
<dbReference type="PANTHER" id="PTHR47506">
    <property type="entry name" value="TRANSCRIPTIONAL REGULATORY PROTEIN"/>
    <property type="match status" value="1"/>
</dbReference>
<dbReference type="GO" id="GO:0003677">
    <property type="term" value="F:DNA binding"/>
    <property type="evidence" value="ECO:0007669"/>
    <property type="project" value="UniProtKB-UniRule"/>
</dbReference>
<dbReference type="AlphaFoldDB" id="A0A8J3Y3C4"/>
<dbReference type="InterPro" id="IPR001647">
    <property type="entry name" value="HTH_TetR"/>
</dbReference>
<organism evidence="7 8">
    <name type="scientific">Spirilliplanes yamanashiensis</name>
    <dbReference type="NCBI Taxonomy" id="42233"/>
    <lineage>
        <taxon>Bacteria</taxon>
        <taxon>Bacillati</taxon>
        <taxon>Actinomycetota</taxon>
        <taxon>Actinomycetes</taxon>
        <taxon>Micromonosporales</taxon>
        <taxon>Micromonosporaceae</taxon>
        <taxon>Spirilliplanes</taxon>
    </lineage>
</organism>
<protein>
    <submittedName>
        <fullName evidence="7">TetR family transcriptional regulator</fullName>
    </submittedName>
</protein>
<keyword evidence="3 5" id="KW-0238">DNA-binding</keyword>
<dbReference type="PRINTS" id="PR00455">
    <property type="entry name" value="HTHTETR"/>
</dbReference>
<dbReference type="InterPro" id="IPR039538">
    <property type="entry name" value="BetI_C"/>
</dbReference>
<dbReference type="Gene3D" id="1.10.357.10">
    <property type="entry name" value="Tetracycline Repressor, domain 2"/>
    <property type="match status" value="1"/>
</dbReference>
<dbReference type="Pfam" id="PF13977">
    <property type="entry name" value="TetR_C_6"/>
    <property type="match status" value="1"/>
</dbReference>
<dbReference type="Pfam" id="PF00440">
    <property type="entry name" value="TetR_N"/>
    <property type="match status" value="1"/>
</dbReference>
<comment type="caution">
    <text evidence="7">The sequence shown here is derived from an EMBL/GenBank/DDBJ whole genome shotgun (WGS) entry which is preliminary data.</text>
</comment>
<dbReference type="PANTHER" id="PTHR47506:SF6">
    <property type="entry name" value="HTH-TYPE TRANSCRIPTIONAL REPRESSOR NEMR"/>
    <property type="match status" value="1"/>
</dbReference>
<sequence length="192" mass="20799">MGYAKGRETRRLVIDQAVALFGEAGYRGASLREIAARCGLSHPGLLHHFPTKESLLLAVLEHRDEADRRRLAEGAPAGAAALHRLADLADVNAGRRGIVELFTVLSAEATAADHPAHAYFADRYRRTVAAIADAYEAARAAGELNPGVDPAAAARHLVALMDGLQLQWLLGDDDLDMGAQLRDHLRTQLRRQ</sequence>
<name>A0A8J3Y3C4_9ACTN</name>
<dbReference type="InterPro" id="IPR036271">
    <property type="entry name" value="Tet_transcr_reg_TetR-rel_C_sf"/>
</dbReference>
<dbReference type="InterPro" id="IPR009057">
    <property type="entry name" value="Homeodomain-like_sf"/>
</dbReference>
<feature type="domain" description="HTH tetR-type" evidence="6">
    <location>
        <begin position="7"/>
        <end position="67"/>
    </location>
</feature>
<dbReference type="SUPFAM" id="SSF48498">
    <property type="entry name" value="Tetracyclin repressor-like, C-terminal domain"/>
    <property type="match status" value="1"/>
</dbReference>
<keyword evidence="4" id="KW-0804">Transcription</keyword>
<proteinExistence type="predicted"/>
<accession>A0A8J3Y3C4</accession>
<evidence type="ECO:0000256" key="2">
    <source>
        <dbReference type="ARBA" id="ARBA00023015"/>
    </source>
</evidence>
<dbReference type="PROSITE" id="PS50977">
    <property type="entry name" value="HTH_TETR_2"/>
    <property type="match status" value="1"/>
</dbReference>
<dbReference type="SUPFAM" id="SSF46689">
    <property type="entry name" value="Homeodomain-like"/>
    <property type="match status" value="1"/>
</dbReference>
<dbReference type="RefSeq" id="WP_203936102.1">
    <property type="nucleotide sequence ID" value="NZ_BAAAGJ010000024.1"/>
</dbReference>
<evidence type="ECO:0000256" key="5">
    <source>
        <dbReference type="PROSITE-ProRule" id="PRU00335"/>
    </source>
</evidence>
<evidence type="ECO:0000256" key="4">
    <source>
        <dbReference type="ARBA" id="ARBA00023163"/>
    </source>
</evidence>